<dbReference type="Proteomes" id="UP000184480">
    <property type="component" value="Unassembled WGS sequence"/>
</dbReference>
<evidence type="ECO:0000313" key="3">
    <source>
        <dbReference type="EMBL" id="SHG31476.1"/>
    </source>
</evidence>
<dbReference type="EMBL" id="FQUC01000021">
    <property type="protein sequence ID" value="SHG31476.1"/>
    <property type="molecule type" value="Genomic_DNA"/>
</dbReference>
<evidence type="ECO:0000256" key="1">
    <source>
        <dbReference type="SAM" id="Phobius"/>
    </source>
</evidence>
<dbReference type="RefSeq" id="WP_062184208.1">
    <property type="nucleotide sequence ID" value="NZ_BBXL01000026.1"/>
</dbReference>
<keyword evidence="4" id="KW-1185">Reference proteome</keyword>
<dbReference type="InterPro" id="IPR026870">
    <property type="entry name" value="Zinc_ribbon_dom"/>
</dbReference>
<evidence type="ECO:0000313" key="4">
    <source>
        <dbReference type="Proteomes" id="UP000184480"/>
    </source>
</evidence>
<dbReference type="AlphaFoldDB" id="A0A1M5IT84"/>
<keyword evidence="1" id="KW-0812">Transmembrane</keyword>
<feature type="domain" description="Zinc-ribbon" evidence="2">
    <location>
        <begin position="6"/>
        <end position="27"/>
    </location>
</feature>
<dbReference type="Pfam" id="PF13240">
    <property type="entry name" value="Zn_Ribbon_1"/>
    <property type="match status" value="1"/>
</dbReference>
<keyword evidence="1" id="KW-0472">Membrane</keyword>
<reference evidence="4" key="1">
    <citation type="submission" date="2016-11" db="EMBL/GenBank/DDBJ databases">
        <authorList>
            <person name="Varghese N."/>
            <person name="Submissions S."/>
        </authorList>
    </citation>
    <scope>NUCLEOTIDE SEQUENCE [LARGE SCALE GENOMIC DNA]</scope>
    <source>
        <strain evidence="4">DSM 27370</strain>
    </source>
</reference>
<protein>
    <recommendedName>
        <fullName evidence="2">Zinc-ribbon domain-containing protein</fullName>
    </recommendedName>
</protein>
<feature type="transmembrane region" description="Helical" evidence="1">
    <location>
        <begin position="127"/>
        <end position="149"/>
    </location>
</feature>
<proteinExistence type="predicted"/>
<dbReference type="STRING" id="1346286.SAMN05444362_1219"/>
<evidence type="ECO:0000259" key="2">
    <source>
        <dbReference type="Pfam" id="PF13240"/>
    </source>
</evidence>
<name>A0A1M5IT84_9BACT</name>
<feature type="transmembrane region" description="Helical" evidence="1">
    <location>
        <begin position="155"/>
        <end position="176"/>
    </location>
</feature>
<accession>A0A1M5IT84</accession>
<organism evidence="3 4">
    <name type="scientific">Dysgonomonas macrotermitis</name>
    <dbReference type="NCBI Taxonomy" id="1346286"/>
    <lineage>
        <taxon>Bacteria</taxon>
        <taxon>Pseudomonadati</taxon>
        <taxon>Bacteroidota</taxon>
        <taxon>Bacteroidia</taxon>
        <taxon>Bacteroidales</taxon>
        <taxon>Dysgonomonadaceae</taxon>
        <taxon>Dysgonomonas</taxon>
    </lineage>
</organism>
<keyword evidence="1" id="KW-1133">Transmembrane helix</keyword>
<sequence>MALINCSECGKQVSDKAVSCPTCGNPINKHTTSNAISSSNDIMKCPKCNSTNLTSDKKGFSGRKAVAGAVLTGGIGLLAGTIGSNKMMITCLNCGYKYKAGEYHSEKRKFDNERAINRRIANGEESFAGLIIVGFIFSIVGAIISYNLYQSDWDFLGTIFTIATFICVAFTILVIYSENNKTLTKNKPANKNNTNTLSDNQLDNILKDYIRKGQLLQAVDFYRLRKGIEFNEAKDYIDNLASNINK</sequence>
<gene>
    <name evidence="3" type="ORF">SAMN05444362_1219</name>
</gene>